<sequence>MTTDRVVFVRHGQTDHNADGRVQGQIDIPLNEVGRQQAAAAARSLAQYLDTRPVRMVSSDLSRALATAEAIAERLDVIVETDIRLRERGFGAFEGLSGAELAEKYPEPYALWRAGGSPEGLGLEEKIAVGTRMAQGVMDYVDKGERGSTLIVVSHGSAITQTLRSLLGVQDTAQPVFRGLDNCHWTEIESGIFADRPGWRLRVHNMGPW</sequence>
<gene>
    <name evidence="3" type="ORF">SAMN02910418_01814</name>
</gene>
<dbReference type="Gene3D" id="3.40.50.1240">
    <property type="entry name" value="Phosphoglycerate mutase-like"/>
    <property type="match status" value="1"/>
</dbReference>
<reference evidence="4" key="1">
    <citation type="submission" date="2016-10" db="EMBL/GenBank/DDBJ databases">
        <authorList>
            <person name="Varghese N."/>
            <person name="Submissions S."/>
        </authorList>
    </citation>
    <scope>NUCLEOTIDE SEQUENCE [LARGE SCALE GENOMIC DNA]</scope>
    <source>
        <strain evidence="4">KPR-1</strain>
    </source>
</reference>
<dbReference type="SUPFAM" id="SSF53254">
    <property type="entry name" value="Phosphoglycerate mutase-like"/>
    <property type="match status" value="1"/>
</dbReference>
<dbReference type="InterPro" id="IPR050275">
    <property type="entry name" value="PGM_Phosphatase"/>
</dbReference>
<protein>
    <submittedName>
        <fullName evidence="3">Probable phosphoglycerate mutase</fullName>
    </submittedName>
</protein>
<evidence type="ECO:0000256" key="1">
    <source>
        <dbReference type="PIRSR" id="PIRSR613078-1"/>
    </source>
</evidence>
<accession>A0A1H4BZP8</accession>
<feature type="binding site" evidence="2">
    <location>
        <position position="63"/>
    </location>
    <ligand>
        <name>substrate</name>
    </ligand>
</feature>
<dbReference type="GO" id="GO:0005737">
    <property type="term" value="C:cytoplasm"/>
    <property type="evidence" value="ECO:0007669"/>
    <property type="project" value="TreeGrafter"/>
</dbReference>
<dbReference type="AlphaFoldDB" id="A0A1H4BZP8"/>
<feature type="binding site" evidence="2">
    <location>
        <begin position="10"/>
        <end position="17"/>
    </location>
    <ligand>
        <name>substrate</name>
    </ligand>
</feature>
<evidence type="ECO:0000313" key="4">
    <source>
        <dbReference type="Proteomes" id="UP000199288"/>
    </source>
</evidence>
<dbReference type="EMBL" id="FNQV01000011">
    <property type="protein sequence ID" value="SEA53596.1"/>
    <property type="molecule type" value="Genomic_DNA"/>
</dbReference>
<keyword evidence="4" id="KW-1185">Reference proteome</keyword>
<dbReference type="SMART" id="SM00855">
    <property type="entry name" value="PGAM"/>
    <property type="match status" value="1"/>
</dbReference>
<dbReference type="RefSeq" id="WP_261977086.1">
    <property type="nucleotide sequence ID" value="NZ_FNQV01000011.1"/>
</dbReference>
<dbReference type="Pfam" id="PF00300">
    <property type="entry name" value="His_Phos_1"/>
    <property type="match status" value="1"/>
</dbReference>
<evidence type="ECO:0000256" key="2">
    <source>
        <dbReference type="PIRSR" id="PIRSR613078-2"/>
    </source>
</evidence>
<dbReference type="GO" id="GO:0016791">
    <property type="term" value="F:phosphatase activity"/>
    <property type="evidence" value="ECO:0007669"/>
    <property type="project" value="TreeGrafter"/>
</dbReference>
<dbReference type="Proteomes" id="UP000199288">
    <property type="component" value="Unassembled WGS sequence"/>
</dbReference>
<dbReference type="PANTHER" id="PTHR48100">
    <property type="entry name" value="BROAD-SPECIFICITY PHOSPHATASE YOR283W-RELATED"/>
    <property type="match status" value="1"/>
</dbReference>
<dbReference type="PANTHER" id="PTHR48100:SF62">
    <property type="entry name" value="GLUCOSYL-3-PHOSPHOGLYCERATE PHOSPHATASE"/>
    <property type="match status" value="1"/>
</dbReference>
<feature type="active site" description="Tele-phosphohistidine intermediate" evidence="1">
    <location>
        <position position="11"/>
    </location>
</feature>
<dbReference type="InterPro" id="IPR013078">
    <property type="entry name" value="His_Pase_superF_clade-1"/>
</dbReference>
<name>A0A1H4BZP8_9ACTO</name>
<dbReference type="InterPro" id="IPR029033">
    <property type="entry name" value="His_PPase_superfam"/>
</dbReference>
<proteinExistence type="predicted"/>
<organism evidence="3 4">
    <name type="scientific">Bowdeniella nasicola</name>
    <dbReference type="NCBI Taxonomy" id="208480"/>
    <lineage>
        <taxon>Bacteria</taxon>
        <taxon>Bacillati</taxon>
        <taxon>Actinomycetota</taxon>
        <taxon>Actinomycetes</taxon>
        <taxon>Actinomycetales</taxon>
        <taxon>Actinomycetaceae</taxon>
        <taxon>Bowdeniella</taxon>
    </lineage>
</organism>
<feature type="active site" description="Proton donor/acceptor" evidence="1">
    <location>
        <position position="87"/>
    </location>
</feature>
<evidence type="ECO:0000313" key="3">
    <source>
        <dbReference type="EMBL" id="SEA53596.1"/>
    </source>
</evidence>
<dbReference type="CDD" id="cd07067">
    <property type="entry name" value="HP_PGM_like"/>
    <property type="match status" value="1"/>
</dbReference>